<protein>
    <submittedName>
        <fullName evidence="1">Uncharacterized protein</fullName>
    </submittedName>
</protein>
<evidence type="ECO:0000313" key="1">
    <source>
        <dbReference type="EMBL" id="KAH8997617.1"/>
    </source>
</evidence>
<organism evidence="1 2">
    <name type="scientific">Lactarius akahatsu</name>
    <dbReference type="NCBI Taxonomy" id="416441"/>
    <lineage>
        <taxon>Eukaryota</taxon>
        <taxon>Fungi</taxon>
        <taxon>Dikarya</taxon>
        <taxon>Basidiomycota</taxon>
        <taxon>Agaricomycotina</taxon>
        <taxon>Agaricomycetes</taxon>
        <taxon>Russulales</taxon>
        <taxon>Russulaceae</taxon>
        <taxon>Lactarius</taxon>
    </lineage>
</organism>
<evidence type="ECO:0000313" key="2">
    <source>
        <dbReference type="Proteomes" id="UP001201163"/>
    </source>
</evidence>
<sequence>MSLHLEHTHPSLRSFPRPSTEGYAPINLMRLRRPSTSHLCSESTVQCTFLRRYLSRAPAVPAPVLPVFNDIPFRRSRGTVAKHSLSNQKNIPLQSSRSVTVTTHPVNFPDQALTLSARLKDRPAPYSPNTITYPDSLKKRRAVISSPRCEISLSKQLLHFYMTTPHIPIQSLVAYHSSFPDMQSTRSYNVLLRLAIRHSAFGTAHTLLQLMRTSRVTEDLTTWKLSVRLLVREGRWSDAYNLVIDLPKDPSRAPFASEGIPVSVWAELLGTTKRRAFRGATSLRDQGMYSLTRYHHLMRQLPKLGISAEDTPPPQVVYASVAALLRMQQREAARQVTAQFLGVDPRGLGLRLVHLHVAAEPRRRTLMTFYRALRDLQGFRVVCPELKPNSTTLFLLLGHLKGVKQCGVIGHKLVGWFRRRWGNSVVSPGVERRSLALAVKEKRVDLIRHWLTCVKTRQKIWWMWSLEREVVDGEIHGRRSLSRGPDLRLGKAGTERLCTDRVLRRASRTLRSLR</sequence>
<dbReference type="Proteomes" id="UP001201163">
    <property type="component" value="Unassembled WGS sequence"/>
</dbReference>
<keyword evidence="2" id="KW-1185">Reference proteome</keyword>
<dbReference type="EMBL" id="JAKELL010000007">
    <property type="protein sequence ID" value="KAH8997617.1"/>
    <property type="molecule type" value="Genomic_DNA"/>
</dbReference>
<reference evidence="1" key="1">
    <citation type="submission" date="2022-01" db="EMBL/GenBank/DDBJ databases">
        <title>Comparative genomics reveals a dynamic genome evolution in the ectomycorrhizal milk-cap (Lactarius) mushrooms.</title>
        <authorList>
            <consortium name="DOE Joint Genome Institute"/>
            <person name="Lebreton A."/>
            <person name="Tang N."/>
            <person name="Kuo A."/>
            <person name="LaButti K."/>
            <person name="Drula E."/>
            <person name="Barry K."/>
            <person name="Clum A."/>
            <person name="Lipzen A."/>
            <person name="Mousain D."/>
            <person name="Ng V."/>
            <person name="Wang R."/>
            <person name="Wang X."/>
            <person name="Dai Y."/>
            <person name="Henrissat B."/>
            <person name="Grigoriev I.V."/>
            <person name="Guerin-Laguette A."/>
            <person name="Yu F."/>
            <person name="Martin F.M."/>
        </authorList>
    </citation>
    <scope>NUCLEOTIDE SEQUENCE</scope>
    <source>
        <strain evidence="1">QP</strain>
    </source>
</reference>
<comment type="caution">
    <text evidence="1">The sequence shown here is derived from an EMBL/GenBank/DDBJ whole genome shotgun (WGS) entry which is preliminary data.</text>
</comment>
<accession>A0AAD4QB83</accession>
<name>A0AAD4QB83_9AGAM</name>
<proteinExistence type="predicted"/>
<gene>
    <name evidence="1" type="ORF">EDB92DRAFT_1840744</name>
</gene>
<dbReference type="AlphaFoldDB" id="A0AAD4QB83"/>